<dbReference type="Pfam" id="PF14100">
    <property type="entry name" value="DUF6807"/>
    <property type="match status" value="1"/>
</dbReference>
<dbReference type="InterPro" id="IPR029475">
    <property type="entry name" value="DUF6807"/>
</dbReference>
<dbReference type="EMBL" id="CP051627">
    <property type="protein sequence ID" value="UPT20901.1"/>
    <property type="molecule type" value="Genomic_DNA"/>
</dbReference>
<name>A0ABY4L1U4_THEAE</name>
<gene>
    <name evidence="1" type="ORF">FOF52_07945</name>
</gene>
<proteinExistence type="predicted"/>
<dbReference type="Proteomes" id="UP000832041">
    <property type="component" value="Chromosome"/>
</dbReference>
<reference evidence="1 2" key="1">
    <citation type="submission" date="2020-04" db="EMBL/GenBank/DDBJ databases">
        <title>Thermobifida alba genome sequencing and assembly.</title>
        <authorList>
            <person name="Luzics S."/>
            <person name="Horvath B."/>
            <person name="Nagy I."/>
            <person name="Toth A."/>
            <person name="Nagy I."/>
            <person name="Kukolya J."/>
        </authorList>
    </citation>
    <scope>NUCLEOTIDE SEQUENCE [LARGE SCALE GENOMIC DNA]</scope>
    <source>
        <strain evidence="1 2">DSM 43795</strain>
    </source>
</reference>
<evidence type="ECO:0000313" key="2">
    <source>
        <dbReference type="Proteomes" id="UP000832041"/>
    </source>
</evidence>
<sequence>MTSATPSPHSPAALSVHGTVVARYHDGSDVEPVLSPRPHLHPVRTLGGTAVTEVRPEDHRHHLGVSVAVPDVSGVSFWGGRTFTRDRGSVLLDNHGRQQHLEWLAVEDSRLVELLSWTGPDGTELLREERTWAARPLGDGAWALDVVTRLRNTGGRDLSIGSPATNGRPRAGYGGFFWRAPVAADPPRVLGPGSDSEEELHGSRADWLALAGRSPEGRDWTLVFCQDGPERDPWFLRAAEYPGVGAALAWEERLPVPAGGGLARHVTTVVADGHPDPAALADAARHRP</sequence>
<evidence type="ECO:0000313" key="1">
    <source>
        <dbReference type="EMBL" id="UPT20901.1"/>
    </source>
</evidence>
<protein>
    <submittedName>
        <fullName evidence="1">Oxidoreductase</fullName>
    </submittedName>
</protein>
<accession>A0ABY4L1U4</accession>
<keyword evidence="2" id="KW-1185">Reference proteome</keyword>
<dbReference type="RefSeq" id="WP_248593193.1">
    <property type="nucleotide sequence ID" value="NZ_BAABEB010000027.1"/>
</dbReference>
<organism evidence="1 2">
    <name type="scientific">Thermobifida alba</name>
    <name type="common">Thermomonospora alba</name>
    <dbReference type="NCBI Taxonomy" id="53522"/>
    <lineage>
        <taxon>Bacteria</taxon>
        <taxon>Bacillati</taxon>
        <taxon>Actinomycetota</taxon>
        <taxon>Actinomycetes</taxon>
        <taxon>Streptosporangiales</taxon>
        <taxon>Nocardiopsidaceae</taxon>
        <taxon>Thermobifida</taxon>
    </lineage>
</organism>